<feature type="coiled-coil region" evidence="1">
    <location>
        <begin position="66"/>
        <end position="137"/>
    </location>
</feature>
<keyword evidence="3" id="KW-1185">Reference proteome</keyword>
<keyword evidence="1" id="KW-0175">Coiled coil</keyword>
<name>A0ABY3FI49_9GAMM</name>
<gene>
    <name evidence="2" type="ORF">FQP85_02945</name>
</gene>
<proteinExistence type="predicted"/>
<protein>
    <recommendedName>
        <fullName evidence="4">PspA/IM30 family protein</fullName>
    </recommendedName>
</protein>
<evidence type="ECO:0000313" key="2">
    <source>
        <dbReference type="EMBL" id="TVU86046.1"/>
    </source>
</evidence>
<evidence type="ECO:0000313" key="3">
    <source>
        <dbReference type="Proteomes" id="UP000317938"/>
    </source>
</evidence>
<organism evidence="2 3">
    <name type="scientific">Pseudoalteromonas neustonica</name>
    <dbReference type="NCBI Taxonomy" id="1840331"/>
    <lineage>
        <taxon>Bacteria</taxon>
        <taxon>Pseudomonadati</taxon>
        <taxon>Pseudomonadota</taxon>
        <taxon>Gammaproteobacteria</taxon>
        <taxon>Alteromonadales</taxon>
        <taxon>Pseudoalteromonadaceae</taxon>
        <taxon>Pseudoalteromonas</taxon>
    </lineage>
</organism>
<dbReference type="Proteomes" id="UP000317938">
    <property type="component" value="Unassembled WGS sequence"/>
</dbReference>
<evidence type="ECO:0000256" key="1">
    <source>
        <dbReference type="SAM" id="Coils"/>
    </source>
</evidence>
<reference evidence="2 3" key="1">
    <citation type="submission" date="2019-07" db="EMBL/GenBank/DDBJ databases">
        <title>Diversity of Bacteria from Kongsfjorden, Arctic.</title>
        <authorList>
            <person name="Yu Y."/>
        </authorList>
    </citation>
    <scope>NUCLEOTIDE SEQUENCE [LARGE SCALE GENOMIC DNA]</scope>
    <source>
        <strain evidence="2 3">SM1927</strain>
    </source>
</reference>
<comment type="caution">
    <text evidence="2">The sequence shown here is derived from an EMBL/GenBank/DDBJ whole genome shotgun (WGS) entry which is preliminary data.</text>
</comment>
<dbReference type="EMBL" id="VNFF01000002">
    <property type="protein sequence ID" value="TVU86046.1"/>
    <property type="molecule type" value="Genomic_DNA"/>
</dbReference>
<sequence length="189" mass="21464">MGLFNKIKTQATTIGSNISESTSKLSSDMSTSMKENSKLSAIRSEITSIEGQLNIGYQDIGKKYVENLLENQGQNIESALQEALNRVEPLLEKKIELEDEAIEIEKKLKDQIIIQEKAIFQKEYDQEKEKLEKAVKLDVISVAEKEQKLAKARLKLDNFDTIRKVKKQYEMSLISKDELNEKLAALGVQ</sequence>
<evidence type="ECO:0008006" key="4">
    <source>
        <dbReference type="Google" id="ProtNLM"/>
    </source>
</evidence>
<dbReference type="RefSeq" id="WP_145233940.1">
    <property type="nucleotide sequence ID" value="NZ_VNFF01000002.1"/>
</dbReference>
<accession>A0ABY3FI49</accession>